<comment type="caution">
    <text evidence="9">The sequence shown here is derived from an EMBL/GenBank/DDBJ whole genome shotgun (WGS) entry which is preliminary data.</text>
</comment>
<sequence length="145" mass="16847">MEIFNMILWVIYPYTVLIIVMMGRLWKCDFSQLYKGNKIFESIGTVLFIVVKALLWLSLLSGAASLFVSGVGNDLLDMLYWGISFISFRPNTDLIEKMSLLTQLHMMVLFTFFLVLSFTMFFSKSDKNKKTLKIVFKENKSQKLI</sequence>
<feature type="transmembrane region" description="Helical" evidence="7">
    <location>
        <begin position="6"/>
        <end position="26"/>
    </location>
</feature>
<keyword evidence="2" id="KW-1003">Cell membrane</keyword>
<evidence type="ECO:0000256" key="3">
    <source>
        <dbReference type="ARBA" id="ARBA00022692"/>
    </source>
</evidence>
<dbReference type="GO" id="GO:0005886">
    <property type="term" value="C:plasma membrane"/>
    <property type="evidence" value="ECO:0007669"/>
    <property type="project" value="UniProtKB-SubCell"/>
</dbReference>
<evidence type="ECO:0000313" key="10">
    <source>
        <dbReference type="Proteomes" id="UP000326671"/>
    </source>
</evidence>
<keyword evidence="5" id="KW-0560">Oxidoreductase</keyword>
<keyword evidence="4 7" id="KW-1133">Transmembrane helix</keyword>
<dbReference type="GO" id="GO:0016491">
    <property type="term" value="F:oxidoreductase activity"/>
    <property type="evidence" value="ECO:0007669"/>
    <property type="project" value="UniProtKB-KW"/>
</dbReference>
<feature type="domain" description="NarG-like" evidence="8">
    <location>
        <begin position="49"/>
        <end position="120"/>
    </location>
</feature>
<evidence type="ECO:0000256" key="1">
    <source>
        <dbReference type="ARBA" id="ARBA00004651"/>
    </source>
</evidence>
<dbReference type="InterPro" id="IPR023234">
    <property type="entry name" value="NarG-like_domain"/>
</dbReference>
<accession>A0A5J5HZM7</accession>
<keyword evidence="3 7" id="KW-0812">Transmembrane</keyword>
<evidence type="ECO:0000256" key="6">
    <source>
        <dbReference type="ARBA" id="ARBA00023136"/>
    </source>
</evidence>
<proteinExistence type="predicted"/>
<evidence type="ECO:0000313" key="9">
    <source>
        <dbReference type="EMBL" id="KAA9027535.1"/>
    </source>
</evidence>
<evidence type="ECO:0000256" key="4">
    <source>
        <dbReference type="ARBA" id="ARBA00022989"/>
    </source>
</evidence>
<organism evidence="9 10">
    <name type="scientific">Niallia endozanthoxylica</name>
    <dbReference type="NCBI Taxonomy" id="2036016"/>
    <lineage>
        <taxon>Bacteria</taxon>
        <taxon>Bacillati</taxon>
        <taxon>Bacillota</taxon>
        <taxon>Bacilli</taxon>
        <taxon>Bacillales</taxon>
        <taxon>Bacillaceae</taxon>
        <taxon>Niallia</taxon>
    </lineage>
</organism>
<evidence type="ECO:0000256" key="2">
    <source>
        <dbReference type="ARBA" id="ARBA00022475"/>
    </source>
</evidence>
<dbReference type="Pfam" id="PF02665">
    <property type="entry name" value="Nitrate_red_gam"/>
    <property type="match status" value="1"/>
</dbReference>
<dbReference type="InterPro" id="IPR036197">
    <property type="entry name" value="NarG-like_sf"/>
</dbReference>
<evidence type="ECO:0000256" key="5">
    <source>
        <dbReference type="ARBA" id="ARBA00023002"/>
    </source>
</evidence>
<feature type="transmembrane region" description="Helical" evidence="7">
    <location>
        <begin position="104"/>
        <end position="123"/>
    </location>
</feature>
<dbReference type="AlphaFoldDB" id="A0A5J5HZM7"/>
<evidence type="ECO:0000256" key="7">
    <source>
        <dbReference type="SAM" id="Phobius"/>
    </source>
</evidence>
<comment type="subcellular location">
    <subcellularLocation>
        <location evidence="1">Cell membrane</location>
        <topology evidence="1">Multi-pass membrane protein</topology>
    </subcellularLocation>
</comment>
<dbReference type="EMBL" id="VYKL01000013">
    <property type="protein sequence ID" value="KAA9027535.1"/>
    <property type="molecule type" value="Genomic_DNA"/>
</dbReference>
<dbReference type="RefSeq" id="WP_150439074.1">
    <property type="nucleotide sequence ID" value="NZ_VYKL01000013.1"/>
</dbReference>
<evidence type="ECO:0000259" key="8">
    <source>
        <dbReference type="Pfam" id="PF02665"/>
    </source>
</evidence>
<keyword evidence="10" id="KW-1185">Reference proteome</keyword>
<dbReference type="Proteomes" id="UP000326671">
    <property type="component" value="Unassembled WGS sequence"/>
</dbReference>
<name>A0A5J5HZM7_9BACI</name>
<dbReference type="OrthoDB" id="2876713at2"/>
<protein>
    <submittedName>
        <fullName evidence="9">Respiratory nitrate reductase subunit gamma</fullName>
    </submittedName>
</protein>
<feature type="transmembrane region" description="Helical" evidence="7">
    <location>
        <begin position="46"/>
        <end position="68"/>
    </location>
</feature>
<gene>
    <name evidence="9" type="ORF">F4V44_05925</name>
</gene>
<keyword evidence="6 7" id="KW-0472">Membrane</keyword>
<reference evidence="9 10" key="1">
    <citation type="submission" date="2019-09" db="EMBL/GenBank/DDBJ databases">
        <title>Whole genome sequences of isolates from the Mars Exploration Rovers.</title>
        <authorList>
            <person name="Seuylemezian A."/>
            <person name="Vaishampayan P."/>
        </authorList>
    </citation>
    <scope>NUCLEOTIDE SEQUENCE [LARGE SCALE GENOMIC DNA]</scope>
    <source>
        <strain evidence="9 10">MER_TA_151</strain>
    </source>
</reference>
<dbReference type="SUPFAM" id="SSF103501">
    <property type="entry name" value="Respiratory nitrate reductase 1 gamma chain"/>
    <property type="match status" value="1"/>
</dbReference>